<feature type="domain" description="BZIP" evidence="7">
    <location>
        <begin position="266"/>
        <end position="321"/>
    </location>
</feature>
<name>A0ABR4MX50_9FUNG</name>
<dbReference type="SMART" id="SM00338">
    <property type="entry name" value="BRLZ"/>
    <property type="match status" value="1"/>
</dbReference>
<dbReference type="InterPro" id="IPR046347">
    <property type="entry name" value="bZIP_sf"/>
</dbReference>
<feature type="compositionally biased region" description="Polar residues" evidence="6">
    <location>
        <begin position="227"/>
        <end position="237"/>
    </location>
</feature>
<feature type="region of interest" description="Disordered" evidence="6">
    <location>
        <begin position="220"/>
        <end position="290"/>
    </location>
</feature>
<dbReference type="PANTHER" id="PTHR13044">
    <property type="entry name" value="ACTIVATING TRANSCRIPTION FACTOR ATF 4/5"/>
    <property type="match status" value="1"/>
</dbReference>
<evidence type="ECO:0000313" key="8">
    <source>
        <dbReference type="EMBL" id="KAL2911827.1"/>
    </source>
</evidence>
<evidence type="ECO:0000256" key="4">
    <source>
        <dbReference type="ARBA" id="ARBA00023163"/>
    </source>
</evidence>
<evidence type="ECO:0000259" key="7">
    <source>
        <dbReference type="PROSITE" id="PS50217"/>
    </source>
</evidence>
<keyword evidence="5" id="KW-0539">Nucleus</keyword>
<feature type="compositionally biased region" description="Basic and acidic residues" evidence="6">
    <location>
        <begin position="254"/>
        <end position="290"/>
    </location>
</feature>
<evidence type="ECO:0000313" key="9">
    <source>
        <dbReference type="Proteomes" id="UP001527925"/>
    </source>
</evidence>
<evidence type="ECO:0000256" key="1">
    <source>
        <dbReference type="ARBA" id="ARBA00004123"/>
    </source>
</evidence>
<dbReference type="Pfam" id="PF07716">
    <property type="entry name" value="bZIP_2"/>
    <property type="match status" value="1"/>
</dbReference>
<sequence length="321" mass="32628">MDAPDALAAMRQHLLAAAAQDAAAAAAPQPLMPSPAVSQSASSAAAALAAAASGFMSPAMFTPHQAVSPAAATLASFGIQARALMHNAAVAAAAAAAQGTPVFPMASPMMALSGSASAGPASAGADWMSPVSMSREGSSVLSHPALLRASPSTPHIGYSDALLALSMAPQPSAAPLGSPAAFIYKSAAAAAAPASLAPVEPVQALQTALAGQVAVPAPLHAAERSESGSPVSTSASRSGPDAVAQSASRKRKERSMDREALLAEIEDKRRRNTESARRSRERKTQRLDELERTVREYADKIASLQAQVAALSEENERLRSR</sequence>
<evidence type="ECO:0000256" key="3">
    <source>
        <dbReference type="ARBA" id="ARBA00023125"/>
    </source>
</evidence>
<keyword evidence="2" id="KW-0805">Transcription regulation</keyword>
<proteinExistence type="predicted"/>
<dbReference type="Gene3D" id="3.30.160.60">
    <property type="entry name" value="Classic Zinc Finger"/>
    <property type="match status" value="1"/>
</dbReference>
<reference evidence="8 9" key="1">
    <citation type="submission" date="2023-09" db="EMBL/GenBank/DDBJ databases">
        <title>Pangenome analysis of Batrachochytrium dendrobatidis and related Chytrids.</title>
        <authorList>
            <person name="Yacoub M.N."/>
            <person name="Stajich J.E."/>
            <person name="James T.Y."/>
        </authorList>
    </citation>
    <scope>NUCLEOTIDE SEQUENCE [LARGE SCALE GENOMIC DNA]</scope>
    <source>
        <strain evidence="8 9">JEL0888</strain>
    </source>
</reference>
<keyword evidence="9" id="KW-1185">Reference proteome</keyword>
<organism evidence="8 9">
    <name type="scientific">Polyrhizophydium stewartii</name>
    <dbReference type="NCBI Taxonomy" id="2732419"/>
    <lineage>
        <taxon>Eukaryota</taxon>
        <taxon>Fungi</taxon>
        <taxon>Fungi incertae sedis</taxon>
        <taxon>Chytridiomycota</taxon>
        <taxon>Chytridiomycota incertae sedis</taxon>
        <taxon>Chytridiomycetes</taxon>
        <taxon>Rhizophydiales</taxon>
        <taxon>Rhizophydiales incertae sedis</taxon>
        <taxon>Polyrhizophydium</taxon>
    </lineage>
</organism>
<dbReference type="CDD" id="cd12193">
    <property type="entry name" value="bZIP_GCN4"/>
    <property type="match status" value="1"/>
</dbReference>
<dbReference type="PANTHER" id="PTHR13044:SF14">
    <property type="entry name" value="CRYPTOCEPHAL, ISOFORM A"/>
    <property type="match status" value="1"/>
</dbReference>
<keyword evidence="4" id="KW-0804">Transcription</keyword>
<dbReference type="EMBL" id="JADGIZ020000086">
    <property type="protein sequence ID" value="KAL2911827.1"/>
    <property type="molecule type" value="Genomic_DNA"/>
</dbReference>
<protein>
    <recommendedName>
        <fullName evidence="7">BZIP domain-containing protein</fullName>
    </recommendedName>
</protein>
<dbReference type="PROSITE" id="PS00036">
    <property type="entry name" value="BZIP_BASIC"/>
    <property type="match status" value="1"/>
</dbReference>
<evidence type="ECO:0000256" key="2">
    <source>
        <dbReference type="ARBA" id="ARBA00023015"/>
    </source>
</evidence>
<dbReference type="Proteomes" id="UP001527925">
    <property type="component" value="Unassembled WGS sequence"/>
</dbReference>
<evidence type="ECO:0000256" key="6">
    <source>
        <dbReference type="SAM" id="MobiDB-lite"/>
    </source>
</evidence>
<dbReference type="SUPFAM" id="SSF57959">
    <property type="entry name" value="Leucine zipper domain"/>
    <property type="match status" value="1"/>
</dbReference>
<dbReference type="InterPro" id="IPR004827">
    <property type="entry name" value="bZIP"/>
</dbReference>
<dbReference type="PROSITE" id="PS50217">
    <property type="entry name" value="BZIP"/>
    <property type="match status" value="1"/>
</dbReference>
<keyword evidence="3" id="KW-0238">DNA-binding</keyword>
<evidence type="ECO:0000256" key="5">
    <source>
        <dbReference type="ARBA" id="ARBA00023242"/>
    </source>
</evidence>
<gene>
    <name evidence="8" type="ORF">HK105_208677</name>
</gene>
<comment type="caution">
    <text evidence="8">The sequence shown here is derived from an EMBL/GenBank/DDBJ whole genome shotgun (WGS) entry which is preliminary data.</text>
</comment>
<accession>A0ABR4MX50</accession>
<comment type="subcellular location">
    <subcellularLocation>
        <location evidence="1">Nucleus</location>
    </subcellularLocation>
</comment>